<proteinExistence type="predicted"/>
<dbReference type="Proteomes" id="UP000297540">
    <property type="component" value="Unassembled WGS sequence"/>
</dbReference>
<keyword evidence="1" id="KW-0472">Membrane</keyword>
<evidence type="ECO:0000313" key="2">
    <source>
        <dbReference type="EMBL" id="TFF34592.1"/>
    </source>
</evidence>
<reference evidence="2 3" key="1">
    <citation type="journal article" date="2017" name="Int. J. Syst. Evol. Microbiol.">
        <title>Mucilaginibacterpsychrotolerans sp. nov., isolated from peatlands.</title>
        <authorList>
            <person name="Deng Y."/>
            <person name="Shen L."/>
            <person name="Xu B."/>
            <person name="Liu Y."/>
            <person name="Gu Z."/>
            <person name="Liu H."/>
            <person name="Zhou Y."/>
        </authorList>
    </citation>
    <scope>NUCLEOTIDE SEQUENCE [LARGE SCALE GENOMIC DNA]</scope>
    <source>
        <strain evidence="2 3">NH7-4</strain>
    </source>
</reference>
<dbReference type="AlphaFoldDB" id="A0A4Y8S6P6"/>
<keyword evidence="1" id="KW-0812">Transmembrane</keyword>
<protein>
    <submittedName>
        <fullName evidence="2">DUF983 domain-containing protein</fullName>
    </submittedName>
</protein>
<feature type="transmembrane region" description="Helical" evidence="1">
    <location>
        <begin position="90"/>
        <end position="109"/>
    </location>
</feature>
<accession>A0A4Y8S6P6</accession>
<evidence type="ECO:0000313" key="3">
    <source>
        <dbReference type="Proteomes" id="UP000297540"/>
    </source>
</evidence>
<gene>
    <name evidence="2" type="ORF">E2R66_21830</name>
</gene>
<sequence>MENEMSKTPKLQAMLGAKCPRCRRGNMFEGGAYRLGANRINIHCPGCGMLFEIEPGYFYAAMYVSYAFNVAEGVGICLLTWLVTGNTDSPWLYLGTILIGLVLLSPLNFRYSRVILLYWLSPKVHYRPELDKPPIPKHD</sequence>
<organism evidence="2 3">
    <name type="scientific">Mucilaginibacter psychrotolerans</name>
    <dbReference type="NCBI Taxonomy" id="1524096"/>
    <lineage>
        <taxon>Bacteria</taxon>
        <taxon>Pseudomonadati</taxon>
        <taxon>Bacteroidota</taxon>
        <taxon>Sphingobacteriia</taxon>
        <taxon>Sphingobacteriales</taxon>
        <taxon>Sphingobacteriaceae</taxon>
        <taxon>Mucilaginibacter</taxon>
    </lineage>
</organism>
<feature type="transmembrane region" description="Helical" evidence="1">
    <location>
        <begin position="57"/>
        <end position="84"/>
    </location>
</feature>
<dbReference type="EMBL" id="SOZE01000029">
    <property type="protein sequence ID" value="TFF34592.1"/>
    <property type="molecule type" value="Genomic_DNA"/>
</dbReference>
<keyword evidence="3" id="KW-1185">Reference proteome</keyword>
<evidence type="ECO:0000256" key="1">
    <source>
        <dbReference type="SAM" id="Phobius"/>
    </source>
</evidence>
<keyword evidence="1" id="KW-1133">Transmembrane helix</keyword>
<name>A0A4Y8S6P6_9SPHI</name>
<comment type="caution">
    <text evidence="2">The sequence shown here is derived from an EMBL/GenBank/DDBJ whole genome shotgun (WGS) entry which is preliminary data.</text>
</comment>
<dbReference type="OrthoDB" id="9790326at2"/>